<sequence>MNTVGIFNYTNFIELGITYFHSFSVVIGIILGFAKLFSKDHFKKSYGTVLCSFAFFLILNNGILFGQGNLRTENKITFGSYYGLVLYSISAVFVCFSYVLETLDHPWNYCKRLLGMIPVAILFSYLIPELYFVSFIDILGFGISVFTTAWSFRNILISKKPIVYFNLPLISLLISICFGLDLFGTILDRKVFFFIAELLAGSVLCYIFILERACPLLFDRSTTTNTVSEPKEPPISEEIQEEIKFQGRNLLEGVDLKTVEIKLNHFLEAKRFKDEELRLPDFAADLGLSTHQASYYLNNYLSKRYTDFLNFHRINEVMIMMKERSNFNLLNIALECGFNSPSSFHRACIRFTGKSPRDLKKELQLNSNKDVDS</sequence>
<evidence type="ECO:0000259" key="5">
    <source>
        <dbReference type="PROSITE" id="PS01124"/>
    </source>
</evidence>
<reference evidence="6 7" key="1">
    <citation type="submission" date="2013-01" db="EMBL/GenBank/DDBJ databases">
        <authorList>
            <person name="Harkins D.M."/>
            <person name="Durkin A.S."/>
            <person name="Brinkac L.M."/>
            <person name="Haft D.H."/>
            <person name="Selengut J.D."/>
            <person name="Sanka R."/>
            <person name="DePew J."/>
            <person name="Purushe J."/>
            <person name="Hospenthal D.R."/>
            <person name="Murray C.K."/>
            <person name="Pimentel G."/>
            <person name="Wasfy M."/>
            <person name="Vinetz J.M."/>
            <person name="Sutton G.G."/>
            <person name="Nierman W.C."/>
            <person name="Fouts D.E."/>
        </authorList>
    </citation>
    <scope>NUCLEOTIDE SEQUENCE [LARGE SCALE GENOMIC DNA]</scope>
    <source>
        <strain evidence="6 7">2006001855</strain>
    </source>
</reference>
<feature type="transmembrane region" description="Helical" evidence="4">
    <location>
        <begin position="192"/>
        <end position="210"/>
    </location>
</feature>
<protein>
    <submittedName>
        <fullName evidence="6">DNA-binding helix-turn-helix protein</fullName>
    </submittedName>
</protein>
<keyword evidence="2 6" id="KW-0238">DNA-binding</keyword>
<keyword evidence="4" id="KW-0812">Transmembrane</keyword>
<keyword evidence="3" id="KW-0804">Transcription</keyword>
<evidence type="ECO:0000256" key="1">
    <source>
        <dbReference type="ARBA" id="ARBA00023015"/>
    </source>
</evidence>
<feature type="domain" description="HTH araC/xylS-type" evidence="5">
    <location>
        <begin position="261"/>
        <end position="362"/>
    </location>
</feature>
<organism evidence="6 7">
    <name type="scientific">Leptospira weilii str. 2006001855</name>
    <dbReference type="NCBI Taxonomy" id="996804"/>
    <lineage>
        <taxon>Bacteria</taxon>
        <taxon>Pseudomonadati</taxon>
        <taxon>Spirochaetota</taxon>
        <taxon>Spirochaetia</taxon>
        <taxon>Leptospirales</taxon>
        <taxon>Leptospiraceae</taxon>
        <taxon>Leptospira</taxon>
    </lineage>
</organism>
<dbReference type="GO" id="GO:0003700">
    <property type="term" value="F:DNA-binding transcription factor activity"/>
    <property type="evidence" value="ECO:0007669"/>
    <property type="project" value="InterPro"/>
</dbReference>
<accession>M6FWE3</accession>
<dbReference type="EMBL" id="AFJM02000057">
    <property type="protein sequence ID" value="EMM71116.1"/>
    <property type="molecule type" value="Genomic_DNA"/>
</dbReference>
<proteinExistence type="predicted"/>
<dbReference type="InterPro" id="IPR009057">
    <property type="entry name" value="Homeodomain-like_sf"/>
</dbReference>
<dbReference type="PANTHER" id="PTHR43280:SF29">
    <property type="entry name" value="ARAC-FAMILY TRANSCRIPTIONAL REGULATOR"/>
    <property type="match status" value="1"/>
</dbReference>
<feature type="transmembrane region" description="Helical" evidence="4">
    <location>
        <begin position="164"/>
        <end position="186"/>
    </location>
</feature>
<keyword evidence="1" id="KW-0805">Transcription regulation</keyword>
<name>M6FWE3_9LEPT</name>
<evidence type="ECO:0000256" key="4">
    <source>
        <dbReference type="SAM" id="Phobius"/>
    </source>
</evidence>
<dbReference type="Pfam" id="PF12833">
    <property type="entry name" value="HTH_18"/>
    <property type="match status" value="1"/>
</dbReference>
<evidence type="ECO:0000313" key="7">
    <source>
        <dbReference type="Proteomes" id="UP000012101"/>
    </source>
</evidence>
<keyword evidence="4" id="KW-1133">Transmembrane helix</keyword>
<evidence type="ECO:0000256" key="2">
    <source>
        <dbReference type="ARBA" id="ARBA00023125"/>
    </source>
</evidence>
<evidence type="ECO:0000313" key="6">
    <source>
        <dbReference type="EMBL" id="EMM71116.1"/>
    </source>
</evidence>
<feature type="transmembrane region" description="Helical" evidence="4">
    <location>
        <begin position="109"/>
        <end position="127"/>
    </location>
</feature>
<dbReference type="InterPro" id="IPR018060">
    <property type="entry name" value="HTH_AraC"/>
</dbReference>
<keyword evidence="4" id="KW-0472">Membrane</keyword>
<feature type="transmembrane region" description="Helical" evidence="4">
    <location>
        <begin position="12"/>
        <end position="34"/>
    </location>
</feature>
<dbReference type="Proteomes" id="UP000012101">
    <property type="component" value="Unassembled WGS sequence"/>
</dbReference>
<dbReference type="Gene3D" id="1.10.10.60">
    <property type="entry name" value="Homeodomain-like"/>
    <property type="match status" value="1"/>
</dbReference>
<dbReference type="GO" id="GO:0043565">
    <property type="term" value="F:sequence-specific DNA binding"/>
    <property type="evidence" value="ECO:0007669"/>
    <property type="project" value="InterPro"/>
</dbReference>
<dbReference type="AlphaFoldDB" id="M6FWE3"/>
<evidence type="ECO:0000256" key="3">
    <source>
        <dbReference type="ARBA" id="ARBA00023163"/>
    </source>
</evidence>
<feature type="transmembrane region" description="Helical" evidence="4">
    <location>
        <begin position="78"/>
        <end position="100"/>
    </location>
</feature>
<dbReference type="SUPFAM" id="SSF46689">
    <property type="entry name" value="Homeodomain-like"/>
    <property type="match status" value="1"/>
</dbReference>
<dbReference type="PANTHER" id="PTHR43280">
    <property type="entry name" value="ARAC-FAMILY TRANSCRIPTIONAL REGULATOR"/>
    <property type="match status" value="1"/>
</dbReference>
<feature type="transmembrane region" description="Helical" evidence="4">
    <location>
        <begin position="46"/>
        <end position="66"/>
    </location>
</feature>
<gene>
    <name evidence="6" type="ORF">LEP1GSC038_0647</name>
</gene>
<comment type="caution">
    <text evidence="6">The sequence shown here is derived from an EMBL/GenBank/DDBJ whole genome shotgun (WGS) entry which is preliminary data.</text>
</comment>
<dbReference type="SMART" id="SM00342">
    <property type="entry name" value="HTH_ARAC"/>
    <property type="match status" value="1"/>
</dbReference>
<dbReference type="PROSITE" id="PS01124">
    <property type="entry name" value="HTH_ARAC_FAMILY_2"/>
    <property type="match status" value="1"/>
</dbReference>